<feature type="region of interest" description="Disordered" evidence="1">
    <location>
        <begin position="74"/>
        <end position="94"/>
    </location>
</feature>
<keyword evidence="2" id="KW-1133">Transmembrane helix</keyword>
<feature type="signal peptide" evidence="3">
    <location>
        <begin position="1"/>
        <end position="27"/>
    </location>
</feature>
<reference evidence="4 5" key="1">
    <citation type="journal article" date="1991" name="Int. J. Syst. Bacteriol.">
        <title>Description of the erythromycin-producing bacterium Arthrobacter sp. strain NRRL B-3381 as Aeromicrobium erythreum gen. nov., sp. nov.</title>
        <authorList>
            <person name="Miller E.S."/>
            <person name="Woese C.R."/>
            <person name="Brenner S."/>
        </authorList>
    </citation>
    <scope>NUCLEOTIDE SEQUENCE [LARGE SCALE GENOMIC DNA]</scope>
    <source>
        <strain evidence="4 5">AR18</strain>
    </source>
</reference>
<keyword evidence="5" id="KW-1185">Reference proteome</keyword>
<dbReference type="RefSeq" id="WP_067855150.1">
    <property type="nucleotide sequence ID" value="NZ_CP011502.1"/>
</dbReference>
<dbReference type="EMBL" id="CP011502">
    <property type="protein sequence ID" value="ALX03990.1"/>
    <property type="molecule type" value="Genomic_DNA"/>
</dbReference>
<dbReference type="STRING" id="2041.AERYTH_04385"/>
<organism evidence="4 5">
    <name type="scientific">Aeromicrobium erythreum</name>
    <dbReference type="NCBI Taxonomy" id="2041"/>
    <lineage>
        <taxon>Bacteria</taxon>
        <taxon>Bacillati</taxon>
        <taxon>Actinomycetota</taxon>
        <taxon>Actinomycetes</taxon>
        <taxon>Propionibacteriales</taxon>
        <taxon>Nocardioidaceae</taxon>
        <taxon>Aeromicrobium</taxon>
    </lineage>
</organism>
<dbReference type="Proteomes" id="UP000067689">
    <property type="component" value="Chromosome"/>
</dbReference>
<evidence type="ECO:0000313" key="4">
    <source>
        <dbReference type="EMBL" id="ALX03990.1"/>
    </source>
</evidence>
<keyword evidence="2" id="KW-0812">Transmembrane</keyword>
<accession>A0A0U4CLD6</accession>
<name>A0A0U4CLD6_9ACTN</name>
<keyword evidence="2" id="KW-0472">Membrane</keyword>
<evidence type="ECO:0000256" key="2">
    <source>
        <dbReference type="SAM" id="Phobius"/>
    </source>
</evidence>
<evidence type="ECO:0000313" key="5">
    <source>
        <dbReference type="Proteomes" id="UP000067689"/>
    </source>
</evidence>
<sequence>MKAPARILAVVVSTLVVLGTTSATAWADSPASEAWPAPPERSTLEWILLVGGGTVGLFVVVALFGLLTARNNYVPPPPSTDLEVAPGNEAAHHH</sequence>
<protein>
    <recommendedName>
        <fullName evidence="6">Secreted protein</fullName>
    </recommendedName>
</protein>
<feature type="chain" id="PRO_5006847980" description="Secreted protein" evidence="3">
    <location>
        <begin position="28"/>
        <end position="94"/>
    </location>
</feature>
<feature type="transmembrane region" description="Helical" evidence="2">
    <location>
        <begin position="46"/>
        <end position="67"/>
    </location>
</feature>
<dbReference type="AlphaFoldDB" id="A0A0U4CLD6"/>
<dbReference type="KEGG" id="aer:AERYTH_04385"/>
<proteinExistence type="predicted"/>
<evidence type="ECO:0000256" key="1">
    <source>
        <dbReference type="SAM" id="MobiDB-lite"/>
    </source>
</evidence>
<evidence type="ECO:0008006" key="6">
    <source>
        <dbReference type="Google" id="ProtNLM"/>
    </source>
</evidence>
<gene>
    <name evidence="4" type="ORF">AERYTH_04385</name>
</gene>
<evidence type="ECO:0000256" key="3">
    <source>
        <dbReference type="SAM" id="SignalP"/>
    </source>
</evidence>
<dbReference type="PATRIC" id="fig|2041.4.peg.916"/>
<keyword evidence="3" id="KW-0732">Signal</keyword>